<protein>
    <recommendedName>
        <fullName evidence="2">Myb-like domain-containing protein</fullName>
    </recommendedName>
</protein>
<dbReference type="GeneID" id="85417418"/>
<keyword evidence="4" id="KW-1185">Reference proteome</keyword>
<dbReference type="RefSeq" id="XP_060372243.1">
    <property type="nucleotide sequence ID" value="XM_060533180.1"/>
</dbReference>
<evidence type="ECO:0000259" key="2">
    <source>
        <dbReference type="PROSITE" id="PS50090"/>
    </source>
</evidence>
<feature type="compositionally biased region" description="Basic and acidic residues" evidence="1">
    <location>
        <begin position="191"/>
        <end position="202"/>
    </location>
</feature>
<dbReference type="EMBL" id="MLFU01000396">
    <property type="protein sequence ID" value="KAK1457662.1"/>
    <property type="molecule type" value="Genomic_DNA"/>
</dbReference>
<sequence length="596" mass="65370">MVKPQFRQLDVESMGRLYEKMERKQKLTQLKRQREREEQQQPQSLLPPTSPTTLERDIRNLGVAQAQMISYTSGDFHNFPDFNPNFNQFKSLDTAEIAHTTQASILPSEMDNITTATTGSFSPGNIQLHPKRWSPRTPLPDHPTKLASQREANSSLEDLSVASGLVRRTTGQLRPVSSLASDRNIVVADEEMSKSGEPRQSCDADGLANDGISSSHDDTHSETCTTELVVLRPESTFQDSAEMPASQILSRSYPAMPDSTGSPSSATSSAPSLLIDASAVPLDRVEDPEAEVIALPTPPSDHASVSLQGGDAIISRGKRGRGAIEDDCESHDLRSSKRRRSRNAGSETASPAPQARTLRALPSRQRQRPPIMTETTLSLLGRRSFEKTGLKSSNRVPSPPVATSVGLYPVACHTCGFSAEPLLRMSDTVQAIAGSMTDLSNSQKGLDILHLFVGFIRDHATKLSHNATSRSKSSSCGVRNHDHTVEAVIGPSNAETVKNDESSDNSDNDSEGASGSESESSSSDLSVSPEIPGKRAGMTKRLRWTHLDELRLRAWIQEEKEWSWIAGKLDRSEQAVLQHWKIMVKQKKRPGKRQMR</sequence>
<dbReference type="InterPro" id="IPR001005">
    <property type="entry name" value="SANT/Myb"/>
</dbReference>
<feature type="domain" description="Myb-like" evidence="2">
    <location>
        <begin position="540"/>
        <end position="584"/>
    </location>
</feature>
<dbReference type="PROSITE" id="PS50090">
    <property type="entry name" value="MYB_LIKE"/>
    <property type="match status" value="1"/>
</dbReference>
<evidence type="ECO:0000256" key="1">
    <source>
        <dbReference type="SAM" id="MobiDB-lite"/>
    </source>
</evidence>
<name>A0ABQ9QGC4_9PEZI</name>
<feature type="compositionally biased region" description="Low complexity" evidence="1">
    <location>
        <begin position="40"/>
        <end position="53"/>
    </location>
</feature>
<organism evidence="3 4">
    <name type="scientific">Colletotrichum tamarilloi</name>
    <dbReference type="NCBI Taxonomy" id="1209934"/>
    <lineage>
        <taxon>Eukaryota</taxon>
        <taxon>Fungi</taxon>
        <taxon>Dikarya</taxon>
        <taxon>Ascomycota</taxon>
        <taxon>Pezizomycotina</taxon>
        <taxon>Sordariomycetes</taxon>
        <taxon>Hypocreomycetidae</taxon>
        <taxon>Glomerellales</taxon>
        <taxon>Glomerellaceae</taxon>
        <taxon>Colletotrichum</taxon>
        <taxon>Colletotrichum acutatum species complex</taxon>
    </lineage>
</organism>
<evidence type="ECO:0000313" key="4">
    <source>
        <dbReference type="Proteomes" id="UP001227543"/>
    </source>
</evidence>
<feature type="region of interest" description="Disordered" evidence="1">
    <location>
        <begin position="485"/>
        <end position="534"/>
    </location>
</feature>
<feature type="compositionally biased region" description="Low complexity" evidence="1">
    <location>
        <begin position="259"/>
        <end position="271"/>
    </location>
</feature>
<feature type="region of interest" description="Disordered" evidence="1">
    <location>
        <begin position="189"/>
        <end position="222"/>
    </location>
</feature>
<gene>
    <name evidence="3" type="ORF">CTAM01_17191</name>
</gene>
<evidence type="ECO:0000313" key="3">
    <source>
        <dbReference type="EMBL" id="KAK1457662.1"/>
    </source>
</evidence>
<feature type="region of interest" description="Disordered" evidence="1">
    <location>
        <begin position="316"/>
        <end position="373"/>
    </location>
</feature>
<feature type="compositionally biased region" description="Polar residues" evidence="1">
    <location>
        <begin position="146"/>
        <end position="155"/>
    </location>
</feature>
<feature type="compositionally biased region" description="Low complexity" evidence="1">
    <location>
        <begin position="511"/>
        <end position="530"/>
    </location>
</feature>
<feature type="region of interest" description="Disordered" evidence="1">
    <location>
        <begin position="118"/>
        <end position="155"/>
    </location>
</feature>
<reference evidence="3 4" key="1">
    <citation type="submission" date="2016-10" db="EMBL/GenBank/DDBJ databases">
        <title>The genome sequence of Colletotrichum fioriniae PJ7.</title>
        <authorList>
            <person name="Baroncelli R."/>
        </authorList>
    </citation>
    <scope>NUCLEOTIDE SEQUENCE [LARGE SCALE GENOMIC DNA]</scope>
    <source>
        <strain evidence="3 4">Tom-12</strain>
    </source>
</reference>
<comment type="caution">
    <text evidence="3">The sequence shown here is derived from an EMBL/GenBank/DDBJ whole genome shotgun (WGS) entry which is preliminary data.</text>
</comment>
<dbReference type="Proteomes" id="UP001227543">
    <property type="component" value="Unassembled WGS sequence"/>
</dbReference>
<accession>A0ABQ9QGC4</accession>
<feature type="region of interest" description="Disordered" evidence="1">
    <location>
        <begin position="1"/>
        <end position="54"/>
    </location>
</feature>
<proteinExistence type="predicted"/>
<feature type="region of interest" description="Disordered" evidence="1">
    <location>
        <begin position="252"/>
        <end position="271"/>
    </location>
</feature>